<protein>
    <submittedName>
        <fullName evidence="1">Uncharacterized protein</fullName>
    </submittedName>
</protein>
<gene>
    <name evidence="1" type="ORF">EJ05DRAFT_505950</name>
</gene>
<keyword evidence="2" id="KW-1185">Reference proteome</keyword>
<dbReference type="AlphaFoldDB" id="A0A6A6VQX3"/>
<proteinExistence type="predicted"/>
<dbReference type="RefSeq" id="XP_033594993.1">
    <property type="nucleotide sequence ID" value="XM_033747759.1"/>
</dbReference>
<accession>A0A6A6VQX3</accession>
<evidence type="ECO:0000313" key="2">
    <source>
        <dbReference type="Proteomes" id="UP000799437"/>
    </source>
</evidence>
<dbReference type="EMBL" id="ML996610">
    <property type="protein sequence ID" value="KAF2752535.1"/>
    <property type="molecule type" value="Genomic_DNA"/>
</dbReference>
<reference evidence="1" key="1">
    <citation type="journal article" date="2020" name="Stud. Mycol.">
        <title>101 Dothideomycetes genomes: a test case for predicting lifestyles and emergence of pathogens.</title>
        <authorList>
            <person name="Haridas S."/>
            <person name="Albert R."/>
            <person name="Binder M."/>
            <person name="Bloem J."/>
            <person name="Labutti K."/>
            <person name="Salamov A."/>
            <person name="Andreopoulos B."/>
            <person name="Baker S."/>
            <person name="Barry K."/>
            <person name="Bills G."/>
            <person name="Bluhm B."/>
            <person name="Cannon C."/>
            <person name="Castanera R."/>
            <person name="Culley D."/>
            <person name="Daum C."/>
            <person name="Ezra D."/>
            <person name="Gonzalez J."/>
            <person name="Henrissat B."/>
            <person name="Kuo A."/>
            <person name="Liang C."/>
            <person name="Lipzen A."/>
            <person name="Lutzoni F."/>
            <person name="Magnuson J."/>
            <person name="Mondo S."/>
            <person name="Nolan M."/>
            <person name="Ohm R."/>
            <person name="Pangilinan J."/>
            <person name="Park H.-J."/>
            <person name="Ramirez L."/>
            <person name="Alfaro M."/>
            <person name="Sun H."/>
            <person name="Tritt A."/>
            <person name="Yoshinaga Y."/>
            <person name="Zwiers L.-H."/>
            <person name="Turgeon B."/>
            <person name="Goodwin S."/>
            <person name="Spatafora J."/>
            <person name="Crous P."/>
            <person name="Grigoriev I."/>
        </authorList>
    </citation>
    <scope>NUCLEOTIDE SEQUENCE</scope>
    <source>
        <strain evidence="1">CBS 121739</strain>
    </source>
</reference>
<dbReference type="Proteomes" id="UP000799437">
    <property type="component" value="Unassembled WGS sequence"/>
</dbReference>
<dbReference type="GeneID" id="54488813"/>
<organism evidence="1 2">
    <name type="scientific">Pseudovirgaria hyperparasitica</name>
    <dbReference type="NCBI Taxonomy" id="470096"/>
    <lineage>
        <taxon>Eukaryota</taxon>
        <taxon>Fungi</taxon>
        <taxon>Dikarya</taxon>
        <taxon>Ascomycota</taxon>
        <taxon>Pezizomycotina</taxon>
        <taxon>Dothideomycetes</taxon>
        <taxon>Dothideomycetes incertae sedis</taxon>
        <taxon>Acrospermales</taxon>
        <taxon>Acrospermaceae</taxon>
        <taxon>Pseudovirgaria</taxon>
    </lineage>
</organism>
<name>A0A6A6VQX3_9PEZI</name>
<sequence>MPEHLASFTLPQHVEEHRAALAKAVEEQGQFQDSKLPGFWQCHTPGYEDSAQKLALGIWKERPTLWGLLRPTKPQEGKFMINRTRDTYLVPIVVLQGSSHVSTDNENWSSFEPGIAIFCTSNSVSCVRGDVVFLVVQ</sequence>
<evidence type="ECO:0000313" key="1">
    <source>
        <dbReference type="EMBL" id="KAF2752535.1"/>
    </source>
</evidence>